<name>A0ABR8KHV3_9NOSO</name>
<reference evidence="1 2" key="1">
    <citation type="journal article" date="2020" name="ISME J.">
        <title>Comparative genomics reveals insights into cyanobacterial evolution and habitat adaptation.</title>
        <authorList>
            <person name="Chen M.Y."/>
            <person name="Teng W.K."/>
            <person name="Zhao L."/>
            <person name="Hu C.X."/>
            <person name="Zhou Y.K."/>
            <person name="Han B.P."/>
            <person name="Song L.R."/>
            <person name="Shu W.S."/>
        </authorList>
    </citation>
    <scope>NUCLEOTIDE SEQUENCE [LARGE SCALE GENOMIC DNA]</scope>
    <source>
        <strain evidence="1 2">FACHB-159</strain>
    </source>
</reference>
<accession>A0ABR8KHV3</accession>
<proteinExistence type="predicted"/>
<evidence type="ECO:0000313" key="2">
    <source>
        <dbReference type="Proteomes" id="UP000637383"/>
    </source>
</evidence>
<comment type="caution">
    <text evidence="1">The sequence shown here is derived from an EMBL/GenBank/DDBJ whole genome shotgun (WGS) entry which is preliminary data.</text>
</comment>
<evidence type="ECO:0000313" key="1">
    <source>
        <dbReference type="EMBL" id="MBD2737880.1"/>
    </source>
</evidence>
<dbReference type="Proteomes" id="UP000637383">
    <property type="component" value="Unassembled WGS sequence"/>
</dbReference>
<gene>
    <name evidence="1" type="ORF">H6H03_29010</name>
</gene>
<keyword evidence="2" id="KW-1185">Reference proteome</keyword>
<organism evidence="1 2">
    <name type="scientific">Nostoc paludosum FACHB-159</name>
    <dbReference type="NCBI Taxonomy" id="2692908"/>
    <lineage>
        <taxon>Bacteria</taxon>
        <taxon>Bacillati</taxon>
        <taxon>Cyanobacteriota</taxon>
        <taxon>Cyanophyceae</taxon>
        <taxon>Nostocales</taxon>
        <taxon>Nostocaceae</taxon>
        <taxon>Nostoc</taxon>
    </lineage>
</organism>
<sequence length="64" mass="6879">MGHWALGIGYLQLTIHFILKSLRRNGIIIPVSKLDIVTGKQKGISACANNTSSKEPTALAIATF</sequence>
<protein>
    <submittedName>
        <fullName evidence="1">Uncharacterized protein</fullName>
    </submittedName>
</protein>
<dbReference type="EMBL" id="JACJTU010000039">
    <property type="protein sequence ID" value="MBD2737880.1"/>
    <property type="molecule type" value="Genomic_DNA"/>
</dbReference>